<dbReference type="AlphaFoldDB" id="A0A420I2Y3"/>
<sequence>MNHEEFVENLIVLGKNAGTISTEFAQVLTAYKHIDAPLRSALPKPTVTTSISDFIKPDWKTHNHRITDYRNSSSEKPAMKLQNQGKPRDRFKSPSHQFRQPYLPHRANTAQNYPAEMQSGQTQDEKQGFQSEILDPYDEVYIQGMDSFSVRNDKPFIEGYHLAQFSTIAKLLAKQSSMRPQKATASDPSKSATCTFCDSVIASRNKLNHIKSHHKRSKNYCTNLTFQIDDPFTKNQSNSDIKTYHEMPPKTTLQLVASNVPKPVSPPLGYSFRGRRYAQVQVIPHSPENNLTWACIDSGCMITLIDKKFLI</sequence>
<keyword evidence="3" id="KW-1185">Reference proteome</keyword>
<evidence type="ECO:0000256" key="1">
    <source>
        <dbReference type="SAM" id="MobiDB-lite"/>
    </source>
</evidence>
<name>A0A420I2Y3_9PEZI</name>
<reference evidence="2 3" key="1">
    <citation type="journal article" date="2018" name="BMC Genomics">
        <title>Comparative genome analyses reveal sequence features reflecting distinct modes of host-adaptation between dicot and monocot powdery mildew.</title>
        <authorList>
            <person name="Wu Y."/>
            <person name="Ma X."/>
            <person name="Pan Z."/>
            <person name="Kale S.D."/>
            <person name="Song Y."/>
            <person name="King H."/>
            <person name="Zhang Q."/>
            <person name="Presley C."/>
            <person name="Deng X."/>
            <person name="Wei C.I."/>
            <person name="Xiao S."/>
        </authorList>
    </citation>
    <scope>NUCLEOTIDE SEQUENCE [LARGE SCALE GENOMIC DNA]</scope>
    <source>
        <strain evidence="2">UMSG2</strain>
    </source>
</reference>
<dbReference type="Proteomes" id="UP000286134">
    <property type="component" value="Unassembled WGS sequence"/>
</dbReference>
<gene>
    <name evidence="2" type="ORF">OnM2_021043</name>
</gene>
<feature type="compositionally biased region" description="Polar residues" evidence="1">
    <location>
        <begin position="69"/>
        <end position="85"/>
    </location>
</feature>
<evidence type="ECO:0000313" key="3">
    <source>
        <dbReference type="Proteomes" id="UP000286134"/>
    </source>
</evidence>
<organism evidence="2 3">
    <name type="scientific">Erysiphe neolycopersici</name>
    <dbReference type="NCBI Taxonomy" id="212602"/>
    <lineage>
        <taxon>Eukaryota</taxon>
        <taxon>Fungi</taxon>
        <taxon>Dikarya</taxon>
        <taxon>Ascomycota</taxon>
        <taxon>Pezizomycotina</taxon>
        <taxon>Leotiomycetes</taxon>
        <taxon>Erysiphales</taxon>
        <taxon>Erysiphaceae</taxon>
        <taxon>Erysiphe</taxon>
    </lineage>
</organism>
<proteinExistence type="predicted"/>
<dbReference type="EMBL" id="MCFK01002166">
    <property type="protein sequence ID" value="RKF64050.1"/>
    <property type="molecule type" value="Genomic_DNA"/>
</dbReference>
<dbReference type="OrthoDB" id="3597524at2759"/>
<protein>
    <submittedName>
        <fullName evidence="2">Uncharacterized protein</fullName>
    </submittedName>
</protein>
<accession>A0A420I2Y3</accession>
<evidence type="ECO:0000313" key="2">
    <source>
        <dbReference type="EMBL" id="RKF64050.1"/>
    </source>
</evidence>
<feature type="region of interest" description="Disordered" evidence="1">
    <location>
        <begin position="68"/>
        <end position="99"/>
    </location>
</feature>
<comment type="caution">
    <text evidence="2">The sequence shown here is derived from an EMBL/GenBank/DDBJ whole genome shotgun (WGS) entry which is preliminary data.</text>
</comment>